<dbReference type="SUPFAM" id="SSF54373">
    <property type="entry name" value="FAD-linked reductases, C-terminal domain"/>
    <property type="match status" value="1"/>
</dbReference>
<dbReference type="InterPro" id="IPR036188">
    <property type="entry name" value="FAD/NAD-bd_sf"/>
</dbReference>
<dbReference type="STRING" id="60169.A0A1V6NA17"/>
<dbReference type="CDD" id="cd02979">
    <property type="entry name" value="PHOX_C"/>
    <property type="match status" value="1"/>
</dbReference>
<dbReference type="InterPro" id="IPR036249">
    <property type="entry name" value="Thioredoxin-like_sf"/>
</dbReference>
<keyword evidence="4" id="KW-0560">Oxidoreductase</keyword>
<dbReference type="InterPro" id="IPR038220">
    <property type="entry name" value="PHOX_C_sf"/>
</dbReference>
<evidence type="ECO:0008006" key="9">
    <source>
        <dbReference type="Google" id="ProtNLM"/>
    </source>
</evidence>
<evidence type="ECO:0000256" key="4">
    <source>
        <dbReference type="ARBA" id="ARBA00023002"/>
    </source>
</evidence>
<gene>
    <name evidence="7" type="ORF">PENPOL_c017G08677</name>
</gene>
<dbReference type="Gene3D" id="3.30.9.10">
    <property type="entry name" value="D-Amino Acid Oxidase, subunit A, domain 2"/>
    <property type="match status" value="1"/>
</dbReference>
<dbReference type="Proteomes" id="UP000191408">
    <property type="component" value="Unassembled WGS sequence"/>
</dbReference>
<organism evidence="7 8">
    <name type="scientific">Penicillium polonicum</name>
    <dbReference type="NCBI Taxonomy" id="60169"/>
    <lineage>
        <taxon>Eukaryota</taxon>
        <taxon>Fungi</taxon>
        <taxon>Dikarya</taxon>
        <taxon>Ascomycota</taxon>
        <taxon>Pezizomycotina</taxon>
        <taxon>Eurotiomycetes</taxon>
        <taxon>Eurotiomycetidae</taxon>
        <taxon>Eurotiales</taxon>
        <taxon>Aspergillaceae</taxon>
        <taxon>Penicillium</taxon>
    </lineage>
</organism>
<dbReference type="Pfam" id="PF07976">
    <property type="entry name" value="Phe_hydrox_dim"/>
    <property type="match status" value="1"/>
</dbReference>
<dbReference type="PRINTS" id="PR00420">
    <property type="entry name" value="RNGMNOXGNASE"/>
</dbReference>
<evidence type="ECO:0000256" key="2">
    <source>
        <dbReference type="ARBA" id="ARBA00022630"/>
    </source>
</evidence>
<proteinExistence type="inferred from homology"/>
<evidence type="ECO:0000313" key="8">
    <source>
        <dbReference type="Proteomes" id="UP000191408"/>
    </source>
</evidence>
<evidence type="ECO:0000256" key="3">
    <source>
        <dbReference type="ARBA" id="ARBA00022827"/>
    </source>
</evidence>
<dbReference type="Gene3D" id="3.40.30.20">
    <property type="match status" value="1"/>
</dbReference>
<dbReference type="InterPro" id="IPR012941">
    <property type="entry name" value="Phe_hydrox_C_dim_dom"/>
</dbReference>
<dbReference type="GO" id="GO:0016709">
    <property type="term" value="F:oxidoreductase activity, acting on paired donors, with incorporation or reduction of molecular oxygen, NAD(P)H as one donor, and incorporation of one atom of oxygen"/>
    <property type="evidence" value="ECO:0007669"/>
    <property type="project" value="UniProtKB-ARBA"/>
</dbReference>
<dbReference type="InterPro" id="IPR050641">
    <property type="entry name" value="RIFMO-like"/>
</dbReference>
<sequence length="661" mass="72808">MPVDKEHILVSSAPQATRSRLPPLPRYAPELITSRCKEKIQQEKYEVVVVGAGPAGILLTCLLARYGLRDENSVLCIDLKSGTLGSGHADALQPRTLEVLKSMGLADAIINEGFQCWERSAWDPSPGNGEKIEQGYVKPVLDSTAGYRYPFVLLMHQGRTEQLLEADLLRYSKRGVQRETRLIDVGIDEHGDKEFPVRCVIEMADDGQGGTQTRTVRCKHVVGADGAHSTVRRCMQLDLVGDSLGYMWGVVDLVLDTNFPDIRRFSSVRSAGGSVLVIPREQIPATGEYLSRLYIQIPGEVALDMSVEEARAKRSEITLESLLETAGRVFRPFSIKQKQGTAVEWWAIYHIGQRMTKDFIVRDSTGLPRVFLVGDACHTHSPKAGQGMNVSMMDSYNLAWKLAYSIHGLTPTPLLETYETERRAVARQLLDVDKVFSTAISQPIASTQESGDAQGPVSKQLDGILSALAGFISGCGIQYPENTLVELPPIHGTDNDPLCCILRPGTRVANVKLKRYVDGAPRDLQDSFPSTGRFRILVLTSTDFLAPLGISSSTLNTIGGTLIPTFSPSLIEQVILYPGLCIYRNFRWEDLPRTVRVYSEMRLFDGSGSDLVQGEDAYTRFGVAPDRGAMAVVRPDGYVGIVAELGDVARVESYLARFVKR</sequence>
<dbReference type="SUPFAM" id="SSF52833">
    <property type="entry name" value="Thioredoxin-like"/>
    <property type="match status" value="1"/>
</dbReference>
<evidence type="ECO:0000259" key="5">
    <source>
        <dbReference type="Pfam" id="PF01494"/>
    </source>
</evidence>
<comment type="caution">
    <text evidence="7">The sequence shown here is derived from an EMBL/GenBank/DDBJ whole genome shotgun (WGS) entry which is preliminary data.</text>
</comment>
<dbReference type="GO" id="GO:0071949">
    <property type="term" value="F:FAD binding"/>
    <property type="evidence" value="ECO:0007669"/>
    <property type="project" value="InterPro"/>
</dbReference>
<reference evidence="8" key="1">
    <citation type="journal article" date="2017" name="Nat. Microbiol.">
        <title>Global analysis of biosynthetic gene clusters reveals vast potential of secondary metabolite production in Penicillium species.</title>
        <authorList>
            <person name="Nielsen J.C."/>
            <person name="Grijseels S."/>
            <person name="Prigent S."/>
            <person name="Ji B."/>
            <person name="Dainat J."/>
            <person name="Nielsen K.F."/>
            <person name="Frisvad J.C."/>
            <person name="Workman M."/>
            <person name="Nielsen J."/>
        </authorList>
    </citation>
    <scope>NUCLEOTIDE SEQUENCE [LARGE SCALE GENOMIC DNA]</scope>
    <source>
        <strain evidence="8">IBT 4502</strain>
    </source>
</reference>
<keyword evidence="3" id="KW-0274">FAD</keyword>
<dbReference type="PANTHER" id="PTHR43004:SF15">
    <property type="entry name" value="MONOOXYGENASE, PUTATIVE (AFU_ORTHOLOGUE AFUA_6G03030)-RELATED"/>
    <property type="match status" value="1"/>
</dbReference>
<keyword evidence="8" id="KW-1185">Reference proteome</keyword>
<dbReference type="PANTHER" id="PTHR43004">
    <property type="entry name" value="TRK SYSTEM POTASSIUM UPTAKE PROTEIN"/>
    <property type="match status" value="1"/>
</dbReference>
<dbReference type="Gene3D" id="3.50.50.60">
    <property type="entry name" value="FAD/NAD(P)-binding domain"/>
    <property type="match status" value="1"/>
</dbReference>
<evidence type="ECO:0000313" key="7">
    <source>
        <dbReference type="EMBL" id="OQD61442.1"/>
    </source>
</evidence>
<dbReference type="EMBL" id="MDYM01000017">
    <property type="protein sequence ID" value="OQD61442.1"/>
    <property type="molecule type" value="Genomic_DNA"/>
</dbReference>
<dbReference type="OrthoDB" id="4301117at2759"/>
<dbReference type="InterPro" id="IPR002938">
    <property type="entry name" value="FAD-bd"/>
</dbReference>
<dbReference type="AlphaFoldDB" id="A0A1V6NA17"/>
<feature type="domain" description="Phenol hydroxylase-like C-terminal dimerisation" evidence="6">
    <location>
        <begin position="477"/>
        <end position="660"/>
    </location>
</feature>
<name>A0A1V6NA17_PENPO</name>
<dbReference type="Pfam" id="PF01494">
    <property type="entry name" value="FAD_binding_3"/>
    <property type="match status" value="1"/>
</dbReference>
<evidence type="ECO:0000256" key="1">
    <source>
        <dbReference type="ARBA" id="ARBA00007801"/>
    </source>
</evidence>
<comment type="similarity">
    <text evidence="1">Belongs to the PheA/TfdB FAD monooxygenase family.</text>
</comment>
<feature type="domain" description="FAD-binding" evidence="5">
    <location>
        <begin position="45"/>
        <end position="431"/>
    </location>
</feature>
<dbReference type="SUPFAM" id="SSF51905">
    <property type="entry name" value="FAD/NAD(P)-binding domain"/>
    <property type="match status" value="1"/>
</dbReference>
<accession>A0A1V6NA17</accession>
<keyword evidence="2" id="KW-0285">Flavoprotein</keyword>
<evidence type="ECO:0000259" key="6">
    <source>
        <dbReference type="Pfam" id="PF07976"/>
    </source>
</evidence>
<protein>
    <recommendedName>
        <fullName evidence="9">FAD-binding domain-containing protein</fullName>
    </recommendedName>
</protein>